<dbReference type="SUPFAM" id="SSF48726">
    <property type="entry name" value="Immunoglobulin"/>
    <property type="match status" value="1"/>
</dbReference>
<dbReference type="InterPro" id="IPR032675">
    <property type="entry name" value="LRR_dom_sf"/>
</dbReference>
<protein>
    <submittedName>
        <fullName evidence="3">DUF6443 domain-containing protein</fullName>
    </submittedName>
</protein>
<dbReference type="RefSeq" id="WP_226189547.1">
    <property type="nucleotide sequence ID" value="NZ_JAJADQ010000013.1"/>
</dbReference>
<evidence type="ECO:0000256" key="1">
    <source>
        <dbReference type="ARBA" id="ARBA00004196"/>
    </source>
</evidence>
<name>A0ABS8AHP9_9BACT</name>
<proteinExistence type="predicted"/>
<dbReference type="Gene3D" id="2.180.10.10">
    <property type="entry name" value="RHS repeat-associated core"/>
    <property type="match status" value="2"/>
</dbReference>
<dbReference type="InterPro" id="IPR045619">
    <property type="entry name" value="DUF6443"/>
</dbReference>
<dbReference type="PROSITE" id="PS51450">
    <property type="entry name" value="LRR"/>
    <property type="match status" value="1"/>
</dbReference>
<dbReference type="Pfam" id="PF00560">
    <property type="entry name" value="LRR_1"/>
    <property type="match status" value="3"/>
</dbReference>
<dbReference type="Pfam" id="PF20041">
    <property type="entry name" value="DUF6443"/>
    <property type="match status" value="1"/>
</dbReference>
<reference evidence="3" key="1">
    <citation type="submission" date="2021-10" db="EMBL/GenBank/DDBJ databases">
        <authorList>
            <person name="Dean J.D."/>
            <person name="Kim M.K."/>
            <person name="Newey C.N."/>
            <person name="Stoker T.S."/>
            <person name="Thompson D.W."/>
            <person name="Grose J.H."/>
        </authorList>
    </citation>
    <scope>NUCLEOTIDE SEQUENCE</scope>
    <source>
        <strain evidence="3">BT635</strain>
    </source>
</reference>
<dbReference type="SUPFAM" id="SSF52058">
    <property type="entry name" value="L domain-like"/>
    <property type="match status" value="1"/>
</dbReference>
<evidence type="ECO:0000259" key="2">
    <source>
        <dbReference type="Pfam" id="PF20041"/>
    </source>
</evidence>
<feature type="domain" description="DUF6443" evidence="2">
    <location>
        <begin position="467"/>
        <end position="611"/>
    </location>
</feature>
<sequence length="1858" mass="206854">MSSFSAVFVFLGLLFVLYSRPGQAQRYEGLVPDSTELRVLHQFYYATNGPEWTDQTRWLDGTTVAEAATWYGVQANDYDIISLQLPGNKLVGELPASIQLLIGLQHLNLSGNTELGGPIPDGFGHSQLSTLNLSNCQIRGQIPASIGLCRNLRVLNLSSNQIRGSILTEIGNLPLYYLLLSDNRLTQGVPAALGRITSLVTLDLRHNLLTGSLPDSLGYLTNLTYCFLDHNKLRGEIPASLGACPNLTQLDMSHNEFTGALPESFTAAPRLYWLGLSHNELTSIPSWAGKATIPGFLLVQYNYLTIGSIEANYQAAGVHWPQQFEFEPQLTRPADTIKCLAGTTKILHRSMPGQRNHYQWERQIGGAWVDVPAGRELPVGQDTLLTLAPITTSDAGLYRLRVWNSWVTRWGRPVYLYTRPQYVKVAPYNLLAENLPVNGDTGYTLTAALIPPVFAGSPDSLQLNYVRTYSAREAITNPGQLVRTNVDSVQVKTDYLDGLGRPIQTILRQESPLRRDIVQPIAYDALGRQPKSYLPYTATNSTRALGDYRPNALREQYEFYHDAPVGRGAPTEGLARTGVPYTETAFDASPLNKIVAQAAPGEAWQMATDHVVVLNEHPNTGSENVYNYTGSRWDRTPIIYRPGFYGPGKLWVKETRDENHARTLQFQDSQGQVILKRVESTIPGKASQWLDTYYVFDYLNHLRLVLPPKAEVLLRTQNWQMSPAIEQLLFGYRYDGRGRIIAKQIPGTQGETQLVYDELDRVILSQDAVQRARQQWAFTKYDALGRPILTGLCRRNAGRDSLQAEAGRTLVQHENRTAAGPHYYTLSESYPQLASTSLFTQPQVLTVTYYDDYNFDNDIANTPDAAYDTQYNSQFTTGPVPQADSRVTGQVTRTKVRVLNVPESAAGAWLTTTSFYDARSRPIQVRGTNARGGEDITTTQVDFAGKVLKSYSVHSDPRSLPIPVTIAESFAYDHAGRLLTNTQQLSGETQPTVLATLRYNELGQLRQKQLGLGKQSLDYQYNIRGWLTHLNNVAQRDPNDLWGMELYYNYGFTRDYRQYNGNITGQKWRSKSDTITRAYGYIYDSGNRLLQGDFVARAASGAWTAEKQNYGLHYVSYDENGNILTMHRHGLVAASTRTTPKQYGTIDQLTYAYQGNQLTSVNDAIRPTGSREAGTVSLAGDFQDASTSTTQNEYTYDNNGNLTADYNKGITNIAYNHLNLPQRIAFGNDSIVFHYTAVGQKVSKLVYQGSKPVQQTDYAGSFQYEQDSLRFFPHSEGRVLRFVNLDNAGQPQVRYSREFSLKDHLGNLRVAYRSGDSAAYVATMEPTPAAVARREEHQFDSVSIVSTRFYAGMASRTGSYVARLNAALGQPLGPIKMLRVQKGDTVHIMAPGMYTQEVRNANYTFSLLSFVASLLQNQSTTFQGPELSHKLKPLPFLGLSLSMLPLLQQNGRIPKGYVRLLVFNKDSVLIDNRTQQLTSAALNSYEPLHLSIVAPTDGYVQAYVGNDSDVDVFFDDVEVKYNPTLLVQENHYDPWGLNLAGIERSSGALENKFQYTGKEKQLELGLNWQDYGARMYDAQLGRWHSIDLSSEKYYSWTPYNFVANNPLLLVDLDGKDWFYYKAQGATDAGWHWQNGNKYEHKYKDKDGKSQSTTITGTQAAVVFNGSRYERLGTNSKGEAGYIDGNGAITASVTVYGPNGKDDIHTYTGYTMSSDANAFGAIDEGTYNGNYDSKGKSGALTSNWALANRGHVRMLDGALNPFIPSQTETNGEGYKDGIFIHTTNKNGFAGAISGGKSGISVGCLLISPSDWKDFNKSMSGVKDFKVQVIRQMNVFSGFSYPRQPSPLVTIPTITIHKKD</sequence>
<dbReference type="InterPro" id="IPR022385">
    <property type="entry name" value="Rhs_assc_core"/>
</dbReference>
<comment type="caution">
    <text evidence="3">The sequence shown here is derived from an EMBL/GenBank/DDBJ whole genome shotgun (WGS) entry which is preliminary data.</text>
</comment>
<dbReference type="Proteomes" id="UP001165297">
    <property type="component" value="Unassembled WGS sequence"/>
</dbReference>
<dbReference type="Pfam" id="PF13855">
    <property type="entry name" value="LRR_8"/>
    <property type="match status" value="1"/>
</dbReference>
<evidence type="ECO:0000313" key="3">
    <source>
        <dbReference type="EMBL" id="MCB2379963.1"/>
    </source>
</evidence>
<dbReference type="EMBL" id="JAJADQ010000013">
    <property type="protein sequence ID" value="MCB2379963.1"/>
    <property type="molecule type" value="Genomic_DNA"/>
</dbReference>
<dbReference type="InterPro" id="IPR036179">
    <property type="entry name" value="Ig-like_dom_sf"/>
</dbReference>
<dbReference type="NCBIfam" id="TIGR03696">
    <property type="entry name" value="Rhs_assc_core"/>
    <property type="match status" value="1"/>
</dbReference>
<dbReference type="Gene3D" id="3.80.10.10">
    <property type="entry name" value="Ribonuclease Inhibitor"/>
    <property type="match status" value="1"/>
</dbReference>
<evidence type="ECO:0000313" key="4">
    <source>
        <dbReference type="Proteomes" id="UP001165297"/>
    </source>
</evidence>
<accession>A0ABS8AHP9</accession>
<gene>
    <name evidence="3" type="ORF">LGH70_20380</name>
</gene>
<comment type="subcellular location">
    <subcellularLocation>
        <location evidence="1">Cell envelope</location>
    </subcellularLocation>
</comment>
<dbReference type="InterPro" id="IPR051848">
    <property type="entry name" value="PGIP"/>
</dbReference>
<organism evidence="3 4">
    <name type="scientific">Hymenobacter nitidus</name>
    <dbReference type="NCBI Taxonomy" id="2880929"/>
    <lineage>
        <taxon>Bacteria</taxon>
        <taxon>Pseudomonadati</taxon>
        <taxon>Bacteroidota</taxon>
        <taxon>Cytophagia</taxon>
        <taxon>Cytophagales</taxon>
        <taxon>Hymenobacteraceae</taxon>
        <taxon>Hymenobacter</taxon>
    </lineage>
</organism>
<dbReference type="PANTHER" id="PTHR48059:SF30">
    <property type="entry name" value="OS06G0587000 PROTEIN"/>
    <property type="match status" value="1"/>
</dbReference>
<keyword evidence="4" id="KW-1185">Reference proteome</keyword>
<dbReference type="PANTHER" id="PTHR48059">
    <property type="entry name" value="POLYGALACTURONASE INHIBITOR 1"/>
    <property type="match status" value="1"/>
</dbReference>
<dbReference type="InterPro" id="IPR001611">
    <property type="entry name" value="Leu-rich_rpt"/>
</dbReference>